<dbReference type="AlphaFoldDB" id="A0A918INL4"/>
<dbReference type="PANTHER" id="PTHR34069">
    <property type="entry name" value="3-OXOACYL-[ACYL-CARRIER-PROTEIN] SYNTHASE 3"/>
    <property type="match status" value="1"/>
</dbReference>
<dbReference type="Proteomes" id="UP000634668">
    <property type="component" value="Unassembled WGS sequence"/>
</dbReference>
<feature type="domain" description="Beta-ketoacyl-[acyl-carrier-protein] synthase III C-terminal" evidence="3">
    <location>
        <begin position="253"/>
        <end position="351"/>
    </location>
</feature>
<gene>
    <name evidence="5" type="primary">fabH1</name>
    <name evidence="5" type="ORF">GCM10007383_05670</name>
</gene>
<evidence type="ECO:0000259" key="4">
    <source>
        <dbReference type="Pfam" id="PF08545"/>
    </source>
</evidence>
<dbReference type="Gene3D" id="3.40.47.10">
    <property type="match status" value="2"/>
</dbReference>
<dbReference type="CDD" id="cd00830">
    <property type="entry name" value="KAS_III"/>
    <property type="match status" value="1"/>
</dbReference>
<comment type="caution">
    <text evidence="5">The sequence shown here is derived from an EMBL/GenBank/DDBJ whole genome shotgun (WGS) entry which is preliminary data.</text>
</comment>
<dbReference type="SUPFAM" id="SSF53901">
    <property type="entry name" value="Thiolase-like"/>
    <property type="match status" value="1"/>
</dbReference>
<accession>A0A918INL4</accession>
<organism evidence="5 6">
    <name type="scientific">Arenibacter certesii</name>
    <dbReference type="NCBI Taxonomy" id="228955"/>
    <lineage>
        <taxon>Bacteria</taxon>
        <taxon>Pseudomonadati</taxon>
        <taxon>Bacteroidota</taxon>
        <taxon>Flavobacteriia</taxon>
        <taxon>Flavobacteriales</taxon>
        <taxon>Flavobacteriaceae</taxon>
        <taxon>Arenibacter</taxon>
    </lineage>
</organism>
<dbReference type="Pfam" id="PF08545">
    <property type="entry name" value="ACP_syn_III"/>
    <property type="match status" value="1"/>
</dbReference>
<dbReference type="GO" id="GO:0004315">
    <property type="term" value="F:3-oxoacyl-[acyl-carrier-protein] synthase activity"/>
    <property type="evidence" value="ECO:0007669"/>
    <property type="project" value="InterPro"/>
</dbReference>
<keyword evidence="6" id="KW-1185">Reference proteome</keyword>
<name>A0A918INL4_9FLAO</name>
<evidence type="ECO:0000256" key="2">
    <source>
        <dbReference type="ARBA" id="ARBA00023315"/>
    </source>
</evidence>
<reference evidence="5" key="2">
    <citation type="submission" date="2020-09" db="EMBL/GenBank/DDBJ databases">
        <authorList>
            <person name="Sun Q."/>
            <person name="Kim S."/>
        </authorList>
    </citation>
    <scope>NUCLEOTIDE SEQUENCE</scope>
    <source>
        <strain evidence="5">KCTC 12113</strain>
    </source>
</reference>
<feature type="domain" description="Beta-ketoacyl-[acyl-carrier-protein] synthase III N-terminal" evidence="4">
    <location>
        <begin position="129"/>
        <end position="201"/>
    </location>
</feature>
<evidence type="ECO:0000313" key="6">
    <source>
        <dbReference type="Proteomes" id="UP000634668"/>
    </source>
</evidence>
<evidence type="ECO:0000313" key="5">
    <source>
        <dbReference type="EMBL" id="GGW24036.1"/>
    </source>
</evidence>
<dbReference type="RefSeq" id="WP_026812304.1">
    <property type="nucleotide sequence ID" value="NZ_BMWP01000002.1"/>
</dbReference>
<dbReference type="PANTHER" id="PTHR34069:SF2">
    <property type="entry name" value="BETA-KETOACYL-[ACYL-CARRIER-PROTEIN] SYNTHASE III"/>
    <property type="match status" value="1"/>
</dbReference>
<dbReference type="EMBL" id="BMWP01000002">
    <property type="protein sequence ID" value="GGW24036.1"/>
    <property type="molecule type" value="Genomic_DNA"/>
</dbReference>
<keyword evidence="2" id="KW-0012">Acyltransferase</keyword>
<proteinExistence type="predicted"/>
<dbReference type="InterPro" id="IPR016039">
    <property type="entry name" value="Thiolase-like"/>
</dbReference>
<sequence>MKIAITGTGSYIPTEVTKNTDFLDHEFLNDDGTPFNHPNEVIIQKFESITGIKERRYATKNINTSNMAYFAAEKAIADAGIDKEELDYIIFAHNFGDVTEGKGQGDTLPSLATRVKHQLKIKNPKCVAYDLMFGCPGWLEGIIQANAFIKSGIAKKCLVIGAETLSRVVDKHDRDSMIYSDGAGATIVEAKEDSGQILAHNSATYANGEAYFLFFGETYSKENEDDHRYIKMYGRKIYEFAVIHVPKAIKECLDESGVDISEVKKIFIHQANEKMDEAIIKRFYKQFNQEMPVGIMPMNIAKLGNSSVATIPTLYDMVRKGKVENQTISKGDVVIFASVGAGMNINAMVYKV</sequence>
<evidence type="ECO:0000259" key="3">
    <source>
        <dbReference type="Pfam" id="PF08541"/>
    </source>
</evidence>
<dbReference type="GO" id="GO:0006633">
    <property type="term" value="P:fatty acid biosynthetic process"/>
    <property type="evidence" value="ECO:0007669"/>
    <property type="project" value="InterPro"/>
</dbReference>
<keyword evidence="1" id="KW-0808">Transferase</keyword>
<protein>
    <submittedName>
        <fullName evidence="5">3-oxoacyl-ACP synthase</fullName>
    </submittedName>
</protein>
<dbReference type="GO" id="GO:0044550">
    <property type="term" value="P:secondary metabolite biosynthetic process"/>
    <property type="evidence" value="ECO:0007669"/>
    <property type="project" value="TreeGrafter"/>
</dbReference>
<reference evidence="5" key="1">
    <citation type="journal article" date="2014" name="Int. J. Syst. Evol. Microbiol.">
        <title>Complete genome sequence of Corynebacterium casei LMG S-19264T (=DSM 44701T), isolated from a smear-ripened cheese.</title>
        <authorList>
            <consortium name="US DOE Joint Genome Institute (JGI-PGF)"/>
            <person name="Walter F."/>
            <person name="Albersmeier A."/>
            <person name="Kalinowski J."/>
            <person name="Ruckert C."/>
        </authorList>
    </citation>
    <scope>NUCLEOTIDE SEQUENCE</scope>
    <source>
        <strain evidence="5">KCTC 12113</strain>
    </source>
</reference>
<evidence type="ECO:0000256" key="1">
    <source>
        <dbReference type="ARBA" id="ARBA00022679"/>
    </source>
</evidence>
<dbReference type="InterPro" id="IPR013747">
    <property type="entry name" value="ACP_syn_III_C"/>
</dbReference>
<dbReference type="InterPro" id="IPR013751">
    <property type="entry name" value="ACP_syn_III_N"/>
</dbReference>
<dbReference type="Pfam" id="PF08541">
    <property type="entry name" value="ACP_syn_III_C"/>
    <property type="match status" value="1"/>
</dbReference>